<evidence type="ECO:0000313" key="1">
    <source>
        <dbReference type="EMBL" id="CDW43349.1"/>
    </source>
</evidence>
<protein>
    <submittedName>
        <fullName evidence="1">Uncharacterized protein</fullName>
    </submittedName>
</protein>
<organism evidence="1">
    <name type="scientific">Lepeophtheirus salmonis</name>
    <name type="common">Salmon louse</name>
    <name type="synonym">Caligus salmonis</name>
    <dbReference type="NCBI Taxonomy" id="72036"/>
    <lineage>
        <taxon>Eukaryota</taxon>
        <taxon>Metazoa</taxon>
        <taxon>Ecdysozoa</taxon>
        <taxon>Arthropoda</taxon>
        <taxon>Crustacea</taxon>
        <taxon>Multicrustacea</taxon>
        <taxon>Hexanauplia</taxon>
        <taxon>Copepoda</taxon>
        <taxon>Siphonostomatoida</taxon>
        <taxon>Caligidae</taxon>
        <taxon>Lepeophtheirus</taxon>
    </lineage>
</organism>
<accession>A0A0K2UYM1</accession>
<name>A0A0K2UYM1_LEPSM</name>
<dbReference type="EMBL" id="HACA01025988">
    <property type="protein sequence ID" value="CDW43349.1"/>
    <property type="molecule type" value="Transcribed_RNA"/>
</dbReference>
<sequence length="33" mass="3912">MFRAIYPTLAPSTYIQCFGRHGNFVVYTYSYIM</sequence>
<reference evidence="1" key="1">
    <citation type="submission" date="2014-05" db="EMBL/GenBank/DDBJ databases">
        <authorList>
            <person name="Chronopoulou M."/>
        </authorList>
    </citation>
    <scope>NUCLEOTIDE SEQUENCE</scope>
    <source>
        <tissue evidence="1">Whole organism</tissue>
    </source>
</reference>
<dbReference type="AlphaFoldDB" id="A0A0K2UYM1"/>
<proteinExistence type="predicted"/>